<organism evidence="5 6">
    <name type="scientific">Niallia hominis</name>
    <dbReference type="NCBI Taxonomy" id="3133173"/>
    <lineage>
        <taxon>Bacteria</taxon>
        <taxon>Bacillati</taxon>
        <taxon>Bacillota</taxon>
        <taxon>Bacilli</taxon>
        <taxon>Bacillales</taxon>
        <taxon>Bacillaceae</taxon>
        <taxon>Niallia</taxon>
    </lineage>
</organism>
<dbReference type="Gene3D" id="1.10.10.60">
    <property type="entry name" value="Homeodomain-like"/>
    <property type="match status" value="2"/>
</dbReference>
<dbReference type="EMBL" id="JBBMFN010000077">
    <property type="protein sequence ID" value="MEQ2468104.1"/>
    <property type="molecule type" value="Genomic_DNA"/>
</dbReference>
<keyword evidence="2" id="KW-0238">DNA-binding</keyword>
<dbReference type="RefSeq" id="WP_031536042.1">
    <property type="nucleotide sequence ID" value="NZ_JBBMFN010000077.1"/>
</dbReference>
<dbReference type="Pfam" id="PF02311">
    <property type="entry name" value="AraC_binding"/>
    <property type="match status" value="1"/>
</dbReference>
<dbReference type="InterPro" id="IPR014710">
    <property type="entry name" value="RmlC-like_jellyroll"/>
</dbReference>
<evidence type="ECO:0000313" key="6">
    <source>
        <dbReference type="Proteomes" id="UP001465426"/>
    </source>
</evidence>
<dbReference type="InterPro" id="IPR037923">
    <property type="entry name" value="HTH-like"/>
</dbReference>
<sequence length="277" mass="32974">MKEILHYSSDYFTLNHTINDSPHNIDTHIHDCYELFYFISGGLTYYIEGQVYELHPHDIIITNARELHRIVFHSNDCYERKYIHFSPEYISSFQIEEYNMFHFIERRKLGYFNKISAKDVREAGIDKMWAQMEETALSHSPEKIILMKTYFIQMLINMNNIFMTYNNPLVTSQSYNQKVVAILEFINKNLDKKITLHLLETEFFVNKYYLCHIFKKSTGFTVMEYLTYKRIMWAMDLLLSGDSALDVAHRVGFGDYSTFYKAFKNITGSSPRQYCNQ</sequence>
<protein>
    <submittedName>
        <fullName evidence="5">AraC family transcriptional regulator</fullName>
    </submittedName>
</protein>
<dbReference type="Gene3D" id="2.60.120.10">
    <property type="entry name" value="Jelly Rolls"/>
    <property type="match status" value="1"/>
</dbReference>
<proteinExistence type="predicted"/>
<keyword evidence="1" id="KW-0805">Transcription regulation</keyword>
<feature type="domain" description="HTH araC/xylS-type" evidence="4">
    <location>
        <begin position="180"/>
        <end position="277"/>
    </location>
</feature>
<reference evidence="5 6" key="1">
    <citation type="submission" date="2024-03" db="EMBL/GenBank/DDBJ databases">
        <title>Human intestinal bacterial collection.</title>
        <authorList>
            <person name="Pauvert C."/>
            <person name="Hitch T.C.A."/>
            <person name="Clavel T."/>
        </authorList>
    </citation>
    <scope>NUCLEOTIDE SEQUENCE [LARGE SCALE GENOMIC DNA]</scope>
    <source>
        <strain evidence="5 6">CLA-SR-H024</strain>
    </source>
</reference>
<evidence type="ECO:0000256" key="3">
    <source>
        <dbReference type="ARBA" id="ARBA00023163"/>
    </source>
</evidence>
<name>A0ABV1F3Z4_9BACI</name>
<dbReference type="Proteomes" id="UP001465426">
    <property type="component" value="Unassembled WGS sequence"/>
</dbReference>
<comment type="caution">
    <text evidence="5">The sequence shown here is derived from an EMBL/GenBank/DDBJ whole genome shotgun (WGS) entry which is preliminary data.</text>
</comment>
<dbReference type="InterPro" id="IPR009057">
    <property type="entry name" value="Homeodomain-like_sf"/>
</dbReference>
<evidence type="ECO:0000313" key="5">
    <source>
        <dbReference type="EMBL" id="MEQ2468104.1"/>
    </source>
</evidence>
<evidence type="ECO:0000256" key="1">
    <source>
        <dbReference type="ARBA" id="ARBA00023015"/>
    </source>
</evidence>
<evidence type="ECO:0000256" key="2">
    <source>
        <dbReference type="ARBA" id="ARBA00023125"/>
    </source>
</evidence>
<keyword evidence="6" id="KW-1185">Reference proteome</keyword>
<gene>
    <name evidence="5" type="ORF">WMO63_20820</name>
</gene>
<dbReference type="InterPro" id="IPR018060">
    <property type="entry name" value="HTH_AraC"/>
</dbReference>
<dbReference type="PROSITE" id="PS01124">
    <property type="entry name" value="HTH_ARAC_FAMILY_2"/>
    <property type="match status" value="1"/>
</dbReference>
<dbReference type="SMART" id="SM00342">
    <property type="entry name" value="HTH_ARAC"/>
    <property type="match status" value="1"/>
</dbReference>
<dbReference type="InterPro" id="IPR003313">
    <property type="entry name" value="AraC-bd"/>
</dbReference>
<dbReference type="SUPFAM" id="SSF46689">
    <property type="entry name" value="Homeodomain-like"/>
    <property type="match status" value="1"/>
</dbReference>
<dbReference type="PANTHER" id="PTHR43280:SF34">
    <property type="entry name" value="ARAC-FAMILY TRANSCRIPTIONAL REGULATOR"/>
    <property type="match status" value="1"/>
</dbReference>
<dbReference type="PANTHER" id="PTHR43280">
    <property type="entry name" value="ARAC-FAMILY TRANSCRIPTIONAL REGULATOR"/>
    <property type="match status" value="1"/>
</dbReference>
<keyword evidence="3" id="KW-0804">Transcription</keyword>
<dbReference type="Pfam" id="PF12833">
    <property type="entry name" value="HTH_18"/>
    <property type="match status" value="1"/>
</dbReference>
<dbReference type="SUPFAM" id="SSF51215">
    <property type="entry name" value="Regulatory protein AraC"/>
    <property type="match status" value="1"/>
</dbReference>
<accession>A0ABV1F3Z4</accession>
<evidence type="ECO:0000259" key="4">
    <source>
        <dbReference type="PROSITE" id="PS01124"/>
    </source>
</evidence>